<reference evidence="10 11" key="1">
    <citation type="submission" date="2018-06" db="EMBL/GenBank/DDBJ databases">
        <title>Azoarcus communis strain SWub3 genome.</title>
        <authorList>
            <person name="Zorraquino Salvo V."/>
            <person name="Toubiana D."/>
            <person name="Blumwald E."/>
        </authorList>
    </citation>
    <scope>NUCLEOTIDE SEQUENCE [LARGE SCALE GENOMIC DNA]</scope>
    <source>
        <strain evidence="10 11">SWub3</strain>
    </source>
</reference>
<dbReference type="Proteomes" id="UP000248259">
    <property type="component" value="Unassembled WGS sequence"/>
</dbReference>
<organism evidence="10 11">
    <name type="scientific">Parazoarcus communis SWub3 = DSM 12120</name>
    <dbReference type="NCBI Taxonomy" id="1121029"/>
    <lineage>
        <taxon>Bacteria</taxon>
        <taxon>Pseudomonadati</taxon>
        <taxon>Pseudomonadota</taxon>
        <taxon>Betaproteobacteria</taxon>
        <taxon>Rhodocyclales</taxon>
        <taxon>Zoogloeaceae</taxon>
        <taxon>Parazoarcus</taxon>
    </lineage>
</organism>
<keyword evidence="3 8" id="KW-0808">Transferase</keyword>
<dbReference type="GO" id="GO:0046872">
    <property type="term" value="F:metal ion binding"/>
    <property type="evidence" value="ECO:0007669"/>
    <property type="project" value="UniProtKB-KW"/>
</dbReference>
<dbReference type="Pfam" id="PF00365">
    <property type="entry name" value="PFK"/>
    <property type="match status" value="1"/>
</dbReference>
<dbReference type="NCBIfam" id="NF010675">
    <property type="entry name" value="PRK14072.1"/>
    <property type="match status" value="1"/>
</dbReference>
<evidence type="ECO:0000256" key="7">
    <source>
        <dbReference type="ARBA" id="ARBA00048072"/>
    </source>
</evidence>
<dbReference type="OrthoDB" id="9802503at2"/>
<dbReference type="GO" id="GO:0006002">
    <property type="term" value="P:fructose 6-phosphate metabolic process"/>
    <property type="evidence" value="ECO:0007669"/>
    <property type="project" value="InterPro"/>
</dbReference>
<evidence type="ECO:0000259" key="9">
    <source>
        <dbReference type="Pfam" id="PF00365"/>
    </source>
</evidence>
<dbReference type="RefSeq" id="WP_110526235.1">
    <property type="nucleotide sequence ID" value="NZ_QKOE01000011.1"/>
</dbReference>
<dbReference type="EC" id="2.7.1.90" evidence="8"/>
<dbReference type="Gene3D" id="3.40.50.450">
    <property type="match status" value="1"/>
</dbReference>
<dbReference type="AlphaFoldDB" id="A0A323UTF5"/>
<comment type="catalytic activity">
    <reaction evidence="7 8">
        <text>beta-D-fructose 6-phosphate + diphosphate = beta-D-fructose 1,6-bisphosphate + phosphate + H(+)</text>
        <dbReference type="Rhea" id="RHEA:13613"/>
        <dbReference type="ChEBI" id="CHEBI:15378"/>
        <dbReference type="ChEBI" id="CHEBI:32966"/>
        <dbReference type="ChEBI" id="CHEBI:33019"/>
        <dbReference type="ChEBI" id="CHEBI:43474"/>
        <dbReference type="ChEBI" id="CHEBI:57634"/>
        <dbReference type="EC" id="2.7.1.90"/>
    </reaction>
</comment>
<feature type="binding site" evidence="8">
    <location>
        <begin position="135"/>
        <end position="137"/>
    </location>
    <ligand>
        <name>substrate</name>
    </ligand>
</feature>
<comment type="subunit">
    <text evidence="8">Homodimer.</text>
</comment>
<comment type="activity regulation">
    <text evidence="8">Non-allosteric.</text>
</comment>
<feature type="binding site" evidence="8">
    <location>
        <begin position="183"/>
        <end position="185"/>
    </location>
    <ligand>
        <name>substrate</name>
    </ligand>
</feature>
<gene>
    <name evidence="8" type="primary">pfp</name>
    <name evidence="10" type="ORF">DNK49_15030</name>
</gene>
<comment type="caution">
    <text evidence="8">Lacks conserved residue(s) required for the propagation of feature annotation.</text>
</comment>
<sequence>MNLLYAQSGGVTAVINASAAGVIDAARKHAAIGKVFAARHGILGLLDEALYDTAGVDTAALLNTPGGAFGSCRFDLPSEADEPAVYDRLFAVLQAYRIGGLLYNGGNGSMDLIVKVAESARRRGYPLISVGVPKTVDNDIEGSDCCPGFGSAAKYLATSMREAGRDVAAMTGRSGRVFVMEVMGRNVGWLAASTALAARSADEAPHIVLMPEVAFDEEAFLARVRQVVERLGYCAVTVAEGLKGADGRPLMEQARDARGYVQLGGAGEEVARLIGERLGYKHHYGNPDYLQRAAGHWMSATDREQAYAVGAAGVELLMAGQDGVMAAIRRLSDQPYCWDVIAVQAASIANLERRVPRAFISDDGLHVSELGRRYLLPLIAGEIAVPCTDGLPDHYIMDFPLMPRLLPDFRRSA</sequence>
<evidence type="ECO:0000313" key="11">
    <source>
        <dbReference type="Proteomes" id="UP000248259"/>
    </source>
</evidence>
<protein>
    <recommendedName>
        <fullName evidence="8">Pyrophosphate--fructose 6-phosphate 1-phosphotransferase</fullName>
        <ecNumber evidence="8">2.7.1.90</ecNumber>
    </recommendedName>
    <alternativeName>
        <fullName evidence="8">6-phosphofructokinase, pyrophosphate dependent</fullName>
    </alternativeName>
    <alternativeName>
        <fullName evidence="8">PPi-dependent phosphofructokinase</fullName>
        <shortName evidence="8">PPi-PFK</shortName>
    </alternativeName>
    <alternativeName>
        <fullName evidence="8">Pyrophosphate-dependent 6-phosphofructose-1-kinase</fullName>
    </alternativeName>
</protein>
<dbReference type="GO" id="GO:0047334">
    <property type="term" value="F:diphosphate-fructose-6-phosphate 1-phosphotransferase activity"/>
    <property type="evidence" value="ECO:0007669"/>
    <property type="project" value="UniProtKB-EC"/>
</dbReference>
<dbReference type="InterPro" id="IPR050929">
    <property type="entry name" value="PFKA"/>
</dbReference>
<keyword evidence="4 8" id="KW-0479">Metal-binding</keyword>
<evidence type="ECO:0000256" key="2">
    <source>
        <dbReference type="ARBA" id="ARBA00003138"/>
    </source>
</evidence>
<comment type="caution">
    <text evidence="10">The sequence shown here is derived from an EMBL/GenBank/DDBJ whole genome shotgun (WGS) entry which is preliminary data.</text>
</comment>
<keyword evidence="8" id="KW-0963">Cytoplasm</keyword>
<evidence type="ECO:0000313" key="10">
    <source>
        <dbReference type="EMBL" id="PZA15779.1"/>
    </source>
</evidence>
<dbReference type="SUPFAM" id="SSF53784">
    <property type="entry name" value="Phosphofructokinase"/>
    <property type="match status" value="1"/>
</dbReference>
<feature type="binding site" evidence="8">
    <location>
        <begin position="289"/>
        <end position="292"/>
    </location>
    <ligand>
        <name>substrate</name>
    </ligand>
</feature>
<feature type="binding site" evidence="8">
    <location>
        <position position="107"/>
    </location>
    <ligand>
        <name>Mg(2+)</name>
        <dbReference type="ChEBI" id="CHEBI:18420"/>
        <note>catalytic</note>
    </ligand>
</feature>
<evidence type="ECO:0000256" key="4">
    <source>
        <dbReference type="ARBA" id="ARBA00022723"/>
    </source>
</evidence>
<dbReference type="EMBL" id="QKOE01000011">
    <property type="protein sequence ID" value="PZA15779.1"/>
    <property type="molecule type" value="Genomic_DNA"/>
</dbReference>
<comment type="function">
    <text evidence="2 8">Catalyzes the phosphorylation of D-fructose 6-phosphate, the first committing step of glycolysis. Uses inorganic phosphate (PPi) as phosphoryl donor instead of ATP like common ATP-dependent phosphofructokinases (ATP-PFKs), which renders the reaction reversible, and can thus function both in glycolysis and gluconeogenesis. Consistently, PPi-PFK can replace the enzymes of both the forward (ATP-PFK) and reverse (fructose-bisphosphatase (FBPase)) reactions.</text>
</comment>
<feature type="active site" description="Proton acceptor" evidence="8">
    <location>
        <position position="137"/>
    </location>
</feature>
<dbReference type="PRINTS" id="PR00476">
    <property type="entry name" value="PHFRCTKINASE"/>
</dbReference>
<dbReference type="Gene3D" id="3.40.50.460">
    <property type="entry name" value="Phosphofructokinase domain"/>
    <property type="match status" value="1"/>
</dbReference>
<dbReference type="GO" id="GO:0003872">
    <property type="term" value="F:6-phosphofructokinase activity"/>
    <property type="evidence" value="ECO:0007669"/>
    <property type="project" value="UniProtKB-UniRule"/>
</dbReference>
<dbReference type="InterPro" id="IPR035966">
    <property type="entry name" value="PKF_sf"/>
</dbReference>
<keyword evidence="11" id="KW-1185">Reference proteome</keyword>
<evidence type="ECO:0000256" key="5">
    <source>
        <dbReference type="ARBA" id="ARBA00022777"/>
    </source>
</evidence>
<dbReference type="GO" id="GO:0005737">
    <property type="term" value="C:cytoplasm"/>
    <property type="evidence" value="ECO:0007669"/>
    <property type="project" value="UniProtKB-SubCell"/>
</dbReference>
<name>A0A323UTF5_9RHOO</name>
<feature type="binding site" evidence="8">
    <location>
        <position position="10"/>
    </location>
    <ligand>
        <name>diphosphate</name>
        <dbReference type="ChEBI" id="CHEBI:33019"/>
    </ligand>
</feature>
<dbReference type="InterPro" id="IPR022953">
    <property type="entry name" value="ATP_PFK"/>
</dbReference>
<proteinExistence type="inferred from homology"/>
<dbReference type="PANTHER" id="PTHR45770">
    <property type="entry name" value="ATP-DEPENDENT 6-PHOSPHOFRUCTOKINASE 1"/>
    <property type="match status" value="1"/>
</dbReference>
<feature type="domain" description="Phosphofructokinase" evidence="9">
    <location>
        <begin position="5"/>
        <end position="317"/>
    </location>
</feature>
<dbReference type="PIRSF" id="PIRSF036483">
    <property type="entry name" value="PFK_XF0274"/>
    <property type="match status" value="1"/>
</dbReference>
<evidence type="ECO:0000256" key="8">
    <source>
        <dbReference type="HAMAP-Rule" id="MF_01978"/>
    </source>
</evidence>
<keyword evidence="5 8" id="KW-0418">Kinase</keyword>
<dbReference type="HAMAP" id="MF_01978">
    <property type="entry name" value="Phosphofructokinase_II_B2"/>
    <property type="match status" value="1"/>
</dbReference>
<keyword evidence="8" id="KW-0324">Glycolysis</keyword>
<comment type="cofactor">
    <cofactor evidence="1 8">
        <name>Mg(2+)</name>
        <dbReference type="ChEBI" id="CHEBI:18420"/>
    </cofactor>
</comment>
<comment type="pathway">
    <text evidence="8">Carbohydrate degradation; glycolysis; D-glyceraldehyde 3-phosphate and glycerone phosphate from D-glucose: step 3/4.</text>
</comment>
<feature type="site" description="Important for catalytic activity; stabilizes the transition state when the phosphoryl donor is PPi" evidence="8">
    <location>
        <position position="134"/>
    </location>
</feature>
<dbReference type="InterPro" id="IPR011404">
    <property type="entry name" value="PPi-PFK"/>
</dbReference>
<comment type="subcellular location">
    <subcellularLocation>
        <location evidence="8">Cytoplasm</location>
    </subcellularLocation>
</comment>
<comment type="similarity">
    <text evidence="8">Belongs to the phosphofructokinase type A (PFKA) family. PPi-dependent PFK group II subfamily. Clade 'B2' sub-subfamily.</text>
</comment>
<evidence type="ECO:0000256" key="3">
    <source>
        <dbReference type="ARBA" id="ARBA00022679"/>
    </source>
</evidence>
<evidence type="ECO:0000256" key="6">
    <source>
        <dbReference type="ARBA" id="ARBA00022842"/>
    </source>
</evidence>
<evidence type="ECO:0000256" key="1">
    <source>
        <dbReference type="ARBA" id="ARBA00001946"/>
    </source>
</evidence>
<keyword evidence="6 8" id="KW-0460">Magnesium</keyword>
<dbReference type="UniPathway" id="UPA00109">
    <property type="reaction ID" value="UER00182"/>
</dbReference>
<feature type="binding site" evidence="8">
    <location>
        <position position="240"/>
    </location>
    <ligand>
        <name>substrate</name>
    </ligand>
</feature>
<dbReference type="InterPro" id="IPR000023">
    <property type="entry name" value="Phosphofructokinase_dom"/>
</dbReference>
<accession>A0A323UTF5</accession>